<dbReference type="PIRSF" id="PIRSF002070">
    <property type="entry name" value="SSB"/>
    <property type="match status" value="1"/>
</dbReference>
<dbReference type="Pfam" id="PF00436">
    <property type="entry name" value="SSB"/>
    <property type="match status" value="1"/>
</dbReference>
<dbReference type="GO" id="GO:0009295">
    <property type="term" value="C:nucleoid"/>
    <property type="evidence" value="ECO:0007669"/>
    <property type="project" value="TreeGrafter"/>
</dbReference>
<dbReference type="GO" id="GO:0003697">
    <property type="term" value="F:single-stranded DNA binding"/>
    <property type="evidence" value="ECO:0007669"/>
    <property type="project" value="UniProtKB-UniRule"/>
</dbReference>
<proteinExistence type="inferred from homology"/>
<reference evidence="4" key="1">
    <citation type="journal article" date="2021" name="PeerJ">
        <title>Extensive microbial diversity within the chicken gut microbiome revealed by metagenomics and culture.</title>
        <authorList>
            <person name="Gilroy R."/>
            <person name="Ravi A."/>
            <person name="Getino M."/>
            <person name="Pursley I."/>
            <person name="Horton D.L."/>
            <person name="Alikhan N.F."/>
            <person name="Baker D."/>
            <person name="Gharbi K."/>
            <person name="Hall N."/>
            <person name="Watson M."/>
            <person name="Adriaenssens E.M."/>
            <person name="Foster-Nyarko E."/>
            <person name="Jarju S."/>
            <person name="Secka A."/>
            <person name="Antonio M."/>
            <person name="Oren A."/>
            <person name="Chaudhuri R.R."/>
            <person name="La Ragione R."/>
            <person name="Hildebrand F."/>
            <person name="Pallen M.J."/>
        </authorList>
    </citation>
    <scope>NUCLEOTIDE SEQUENCE</scope>
    <source>
        <strain evidence="4">ChiGjej1B1-14440</strain>
    </source>
</reference>
<evidence type="ECO:0000313" key="5">
    <source>
        <dbReference type="Proteomes" id="UP000886724"/>
    </source>
</evidence>
<dbReference type="InterPro" id="IPR011344">
    <property type="entry name" value="ssDNA-bd"/>
</dbReference>
<keyword evidence="1 2" id="KW-0238">DNA-binding</keyword>
<dbReference type="HAMAP" id="MF_00984">
    <property type="entry name" value="SSB"/>
    <property type="match status" value="1"/>
</dbReference>
<gene>
    <name evidence="4" type="primary">ssb</name>
    <name evidence="4" type="ORF">H9980_12185</name>
</gene>
<dbReference type="PANTHER" id="PTHR10302:SF27">
    <property type="entry name" value="SINGLE-STRANDED DNA-BINDING PROTEIN"/>
    <property type="match status" value="1"/>
</dbReference>
<reference evidence="4" key="2">
    <citation type="submission" date="2021-04" db="EMBL/GenBank/DDBJ databases">
        <authorList>
            <person name="Gilroy R."/>
        </authorList>
    </citation>
    <scope>NUCLEOTIDE SEQUENCE</scope>
    <source>
        <strain evidence="4">ChiGjej1B1-14440</strain>
    </source>
</reference>
<dbReference type="Proteomes" id="UP000886724">
    <property type="component" value="Unassembled WGS sequence"/>
</dbReference>
<accession>A0A9D2BPE6</accession>
<evidence type="ECO:0000256" key="3">
    <source>
        <dbReference type="PIRNR" id="PIRNR002070"/>
    </source>
</evidence>
<comment type="caution">
    <text evidence="2">Lacks conserved residue(s) required for the propagation of feature annotation.</text>
</comment>
<name>A0A9D2BPE6_9FIRM</name>
<dbReference type="InterPro" id="IPR000424">
    <property type="entry name" value="Primosome_PriB/ssb"/>
</dbReference>
<dbReference type="EMBL" id="DXET01000273">
    <property type="protein sequence ID" value="HIX82709.1"/>
    <property type="molecule type" value="Genomic_DNA"/>
</dbReference>
<dbReference type="SUPFAM" id="SSF50249">
    <property type="entry name" value="Nucleic acid-binding proteins"/>
    <property type="match status" value="1"/>
</dbReference>
<protein>
    <recommendedName>
        <fullName evidence="2 3">Single-stranded DNA-binding protein</fullName>
        <shortName evidence="2">SSB</shortName>
    </recommendedName>
</protein>
<comment type="subunit">
    <text evidence="2">Homotetramer.</text>
</comment>
<evidence type="ECO:0000256" key="1">
    <source>
        <dbReference type="ARBA" id="ARBA00023125"/>
    </source>
</evidence>
<evidence type="ECO:0000313" key="4">
    <source>
        <dbReference type="EMBL" id="HIX82709.1"/>
    </source>
</evidence>
<dbReference type="PROSITE" id="PS50935">
    <property type="entry name" value="SSB"/>
    <property type="match status" value="1"/>
</dbReference>
<sequence length="159" mass="18296">MINRVTLIGRLVRDPDLRRTNDGTMVASFTIAVNRNYTAKDGQQQADFINCVVWRKTAETLEKYCRKGNLIGLDGRLQTRTYENAQGQRVFVTEVVCDNIQFLESKSNNNQNTQNKHNNQGYARNQQTRQNFTSNIDSLQLNNELDDIGAYVLEDDIQF</sequence>
<dbReference type="Gene3D" id="2.40.50.140">
    <property type="entry name" value="Nucleic acid-binding proteins"/>
    <property type="match status" value="1"/>
</dbReference>
<dbReference type="PANTHER" id="PTHR10302">
    <property type="entry name" value="SINGLE-STRANDED DNA-BINDING PROTEIN"/>
    <property type="match status" value="1"/>
</dbReference>
<dbReference type="AlphaFoldDB" id="A0A9D2BPE6"/>
<dbReference type="NCBIfam" id="TIGR00621">
    <property type="entry name" value="ssb"/>
    <property type="match status" value="1"/>
</dbReference>
<dbReference type="InterPro" id="IPR012340">
    <property type="entry name" value="NA-bd_OB-fold"/>
</dbReference>
<evidence type="ECO:0000256" key="2">
    <source>
        <dbReference type="HAMAP-Rule" id="MF_00984"/>
    </source>
</evidence>
<organism evidence="4 5">
    <name type="scientific">Candidatus Erysipelatoclostridium merdavium</name>
    <dbReference type="NCBI Taxonomy" id="2838566"/>
    <lineage>
        <taxon>Bacteria</taxon>
        <taxon>Bacillati</taxon>
        <taxon>Bacillota</taxon>
        <taxon>Erysipelotrichia</taxon>
        <taxon>Erysipelotrichales</taxon>
        <taxon>Erysipelotrichales incertae sedis</taxon>
    </lineage>
</organism>
<dbReference type="CDD" id="cd04496">
    <property type="entry name" value="SSB_OBF"/>
    <property type="match status" value="1"/>
</dbReference>
<dbReference type="GO" id="GO:0006260">
    <property type="term" value="P:DNA replication"/>
    <property type="evidence" value="ECO:0007669"/>
    <property type="project" value="InterPro"/>
</dbReference>
<comment type="caution">
    <text evidence="4">The sequence shown here is derived from an EMBL/GenBank/DDBJ whole genome shotgun (WGS) entry which is preliminary data.</text>
</comment>